<reference evidence="1" key="1">
    <citation type="submission" date="2014-11" db="EMBL/GenBank/DDBJ databases">
        <authorList>
            <person name="Amaro Gonzalez C."/>
        </authorList>
    </citation>
    <scope>NUCLEOTIDE SEQUENCE</scope>
</reference>
<sequence length="34" mass="3948">MSQRYLLNICKSGFSASQRKNFDALCSRKPHDNM</sequence>
<proteinExistence type="predicted"/>
<dbReference type="EMBL" id="GBXM01030481">
    <property type="protein sequence ID" value="JAH78096.1"/>
    <property type="molecule type" value="Transcribed_RNA"/>
</dbReference>
<organism evidence="1">
    <name type="scientific">Anguilla anguilla</name>
    <name type="common">European freshwater eel</name>
    <name type="synonym">Muraena anguilla</name>
    <dbReference type="NCBI Taxonomy" id="7936"/>
    <lineage>
        <taxon>Eukaryota</taxon>
        <taxon>Metazoa</taxon>
        <taxon>Chordata</taxon>
        <taxon>Craniata</taxon>
        <taxon>Vertebrata</taxon>
        <taxon>Euteleostomi</taxon>
        <taxon>Actinopterygii</taxon>
        <taxon>Neopterygii</taxon>
        <taxon>Teleostei</taxon>
        <taxon>Anguilliformes</taxon>
        <taxon>Anguillidae</taxon>
        <taxon>Anguilla</taxon>
    </lineage>
</organism>
<dbReference type="EMBL" id="GBXM01033035">
    <property type="protein sequence ID" value="JAH75542.1"/>
    <property type="molecule type" value="Transcribed_RNA"/>
</dbReference>
<dbReference type="AlphaFoldDB" id="A0A0E9VJB2"/>
<name>A0A0E9VJB2_ANGAN</name>
<protein>
    <submittedName>
        <fullName evidence="1">Uncharacterized protein</fullName>
    </submittedName>
</protein>
<dbReference type="EMBL" id="GBXM01027209">
    <property type="protein sequence ID" value="JAH81368.1"/>
    <property type="molecule type" value="Transcribed_RNA"/>
</dbReference>
<evidence type="ECO:0000313" key="1">
    <source>
        <dbReference type="EMBL" id="JAH78096.1"/>
    </source>
</evidence>
<reference evidence="1" key="2">
    <citation type="journal article" date="2015" name="Fish Shellfish Immunol.">
        <title>Early steps in the European eel (Anguilla anguilla)-Vibrio vulnificus interaction in the gills: Role of the RtxA13 toxin.</title>
        <authorList>
            <person name="Callol A."/>
            <person name="Pajuelo D."/>
            <person name="Ebbesson L."/>
            <person name="Teles M."/>
            <person name="MacKenzie S."/>
            <person name="Amaro C."/>
        </authorList>
    </citation>
    <scope>NUCLEOTIDE SEQUENCE</scope>
</reference>
<accession>A0A0E9VJB2</accession>